<dbReference type="AlphaFoldDB" id="A0A8I6X0Y7"/>
<reference evidence="2" key="3">
    <citation type="submission" date="2022-01" db="UniProtKB">
        <authorList>
            <consortium name="EnsemblPlants"/>
        </authorList>
    </citation>
    <scope>IDENTIFICATION</scope>
    <source>
        <strain evidence="2">subsp. vulgare</strain>
    </source>
</reference>
<reference evidence="3" key="1">
    <citation type="journal article" date="2012" name="Nature">
        <title>A physical, genetic and functional sequence assembly of the barley genome.</title>
        <authorList>
            <consortium name="The International Barley Genome Sequencing Consortium"/>
            <person name="Mayer K.F."/>
            <person name="Waugh R."/>
            <person name="Brown J.W."/>
            <person name="Schulman A."/>
            <person name="Langridge P."/>
            <person name="Platzer M."/>
            <person name="Fincher G.B."/>
            <person name="Muehlbauer G.J."/>
            <person name="Sato K."/>
            <person name="Close T.J."/>
            <person name="Wise R.P."/>
            <person name="Stein N."/>
        </authorList>
    </citation>
    <scope>NUCLEOTIDE SEQUENCE [LARGE SCALE GENOMIC DNA]</scope>
    <source>
        <strain evidence="3">cv. Morex</strain>
    </source>
</reference>
<proteinExistence type="predicted"/>
<keyword evidence="3" id="KW-1185">Reference proteome</keyword>
<dbReference type="EnsemblPlants" id="HORVU.MOREX.r3.2HG0103040.1">
    <property type="protein sequence ID" value="HORVU.MOREX.r3.2HG0103040.1.CDS1"/>
    <property type="gene ID" value="HORVU.MOREX.r3.2HG0103040"/>
</dbReference>
<dbReference type="Pfam" id="PF13966">
    <property type="entry name" value="zf-RVT"/>
    <property type="match status" value="1"/>
</dbReference>
<evidence type="ECO:0000313" key="2">
    <source>
        <dbReference type="EnsemblPlants" id="HORVU.MOREX.r3.2HG0103040.1.CDS1"/>
    </source>
</evidence>
<accession>A0A8I6X0Y7</accession>
<reference evidence="2" key="2">
    <citation type="submission" date="2020-10" db="EMBL/GenBank/DDBJ databases">
        <authorList>
            <person name="Scholz U."/>
            <person name="Mascher M."/>
            <person name="Fiebig A."/>
        </authorList>
    </citation>
    <scope>NUCLEOTIDE SEQUENCE [LARGE SCALE GENOMIC DNA]</scope>
    <source>
        <strain evidence="2">cv. Morex</strain>
    </source>
</reference>
<evidence type="ECO:0000313" key="3">
    <source>
        <dbReference type="Proteomes" id="UP000011116"/>
    </source>
</evidence>
<protein>
    <recommendedName>
        <fullName evidence="1">Reverse transcriptase zinc-binding domain-containing protein</fullName>
    </recommendedName>
</protein>
<sequence length="72" mass="8352">MWLALQDRCWTSERLARHGLPHSPACVLCDQAPESMQHLLIGCLFSRTVWHDIFSKLRLTATMPIVHESFFD</sequence>
<feature type="domain" description="Reverse transcriptase zinc-binding" evidence="1">
    <location>
        <begin position="1"/>
        <end position="50"/>
    </location>
</feature>
<dbReference type="Proteomes" id="UP000011116">
    <property type="component" value="Chromosome 2H"/>
</dbReference>
<organism evidence="2 3">
    <name type="scientific">Hordeum vulgare subsp. vulgare</name>
    <name type="common">Domesticated barley</name>
    <dbReference type="NCBI Taxonomy" id="112509"/>
    <lineage>
        <taxon>Eukaryota</taxon>
        <taxon>Viridiplantae</taxon>
        <taxon>Streptophyta</taxon>
        <taxon>Embryophyta</taxon>
        <taxon>Tracheophyta</taxon>
        <taxon>Spermatophyta</taxon>
        <taxon>Magnoliopsida</taxon>
        <taxon>Liliopsida</taxon>
        <taxon>Poales</taxon>
        <taxon>Poaceae</taxon>
        <taxon>BOP clade</taxon>
        <taxon>Pooideae</taxon>
        <taxon>Triticodae</taxon>
        <taxon>Triticeae</taxon>
        <taxon>Hordeinae</taxon>
        <taxon>Hordeum</taxon>
    </lineage>
</organism>
<name>A0A8I6X0Y7_HORVV</name>
<dbReference type="InterPro" id="IPR026960">
    <property type="entry name" value="RVT-Znf"/>
</dbReference>
<dbReference type="Gramene" id="HORVU.MOREX.r3.2HG0103040.1">
    <property type="protein sequence ID" value="HORVU.MOREX.r3.2HG0103040.1.CDS1"/>
    <property type="gene ID" value="HORVU.MOREX.r3.2HG0103040"/>
</dbReference>
<evidence type="ECO:0000259" key="1">
    <source>
        <dbReference type="Pfam" id="PF13966"/>
    </source>
</evidence>